<keyword evidence="2" id="KW-1185">Reference proteome</keyword>
<evidence type="ECO:0000313" key="1">
    <source>
        <dbReference type="EMBL" id="MBN6104909.1"/>
    </source>
</evidence>
<dbReference type="Pfam" id="PF13148">
    <property type="entry name" value="DUF3987"/>
    <property type="match status" value="1"/>
</dbReference>
<name>A0ABS3BA08_9XANT</name>
<dbReference type="EMBL" id="JAFIWB010000046">
    <property type="protein sequence ID" value="MBN6104909.1"/>
    <property type="molecule type" value="Genomic_DNA"/>
</dbReference>
<sequence>MNRFDPDSYPLDAFLLKISEPAYEVKSMTLAPGALIGLCALTSLSIACQGLIDVQLPIAGRPVRPVSLNLLFVGESGERRSTVASLLCAPIYAHDERAIQMHEADMLAHKRRHELWKSIKKATMRKVTRNALSGASTEALDEELDAICDQEPEQPRLRRIAHEDLTERSLFEALQGDGESIALITDEGQIVLDSAAMRNLGVLNKCWDGARVLSIDRANHDNIVVRNPRTTTSIMTHEAVLNKFFRRQGDIAHGSGHLARYLIAYPTSTKGYRTTWRDPPEPVKLPTFQARIQELLDSYDGHIRAGTLARQVIEFSDEAAKHWKQAAHEVETHLKPGLDLHDISDFAAKYMEIMSRVAALMHFFCGLEGKISEDTLKRAETITIWHLQEFHRLFGASRLPEEQADAWELAEYLRSHCWNKGMSSVPRSQFLHVGPARTKRRLDAALEILVAQGAVRLIYDEHKNRKCYIHMNSAFFEGGPS</sequence>
<dbReference type="Proteomes" id="UP000695802">
    <property type="component" value="Unassembled WGS sequence"/>
</dbReference>
<evidence type="ECO:0000313" key="2">
    <source>
        <dbReference type="Proteomes" id="UP000695802"/>
    </source>
</evidence>
<protein>
    <submittedName>
        <fullName evidence="1">DUF3987 domain-containing protein</fullName>
    </submittedName>
</protein>
<accession>A0ABS3BA08</accession>
<reference evidence="1 2" key="1">
    <citation type="submission" date="2021-02" db="EMBL/GenBank/DDBJ databases">
        <title>Taxonomically Unique Crown Gall-Associated Xanthomonas Stains Have Deficiency in Virulence Repertories.</title>
        <authorList>
            <person name="Mafakheri H."/>
            <person name="Taghavi S.M."/>
            <person name="Dimkic I."/>
            <person name="Nemanja K."/>
            <person name="Osdaghi E."/>
        </authorList>
    </citation>
    <scope>NUCLEOTIDE SEQUENCE [LARGE SCALE GENOMIC DNA]</scope>
    <source>
        <strain evidence="1 2">FX4</strain>
    </source>
</reference>
<gene>
    <name evidence="1" type="ORF">JR064_22350</name>
</gene>
<proteinExistence type="predicted"/>
<organism evidence="1 2">
    <name type="scientific">Xanthomonas bonasiae</name>
    <dbReference type="NCBI Taxonomy" id="2810351"/>
    <lineage>
        <taxon>Bacteria</taxon>
        <taxon>Pseudomonadati</taxon>
        <taxon>Pseudomonadota</taxon>
        <taxon>Gammaproteobacteria</taxon>
        <taxon>Lysobacterales</taxon>
        <taxon>Lysobacteraceae</taxon>
        <taxon>Xanthomonas</taxon>
    </lineage>
</organism>
<dbReference type="RefSeq" id="WP_206231191.1">
    <property type="nucleotide sequence ID" value="NZ_JAFIWB010000046.1"/>
</dbReference>
<comment type="caution">
    <text evidence="1">The sequence shown here is derived from an EMBL/GenBank/DDBJ whole genome shotgun (WGS) entry which is preliminary data.</text>
</comment>
<dbReference type="InterPro" id="IPR025048">
    <property type="entry name" value="DUF3987"/>
</dbReference>